<dbReference type="RefSeq" id="WP_093519565.1">
    <property type="nucleotide sequence ID" value="NZ_FOSK01000005.1"/>
</dbReference>
<dbReference type="InterPro" id="IPR036390">
    <property type="entry name" value="WH_DNA-bd_sf"/>
</dbReference>
<dbReference type="Pfam" id="PF01022">
    <property type="entry name" value="HTH_5"/>
    <property type="match status" value="1"/>
</dbReference>
<dbReference type="PANTHER" id="PTHR38600:SF2">
    <property type="entry name" value="SLL0088 PROTEIN"/>
    <property type="match status" value="1"/>
</dbReference>
<dbReference type="PANTHER" id="PTHR38600">
    <property type="entry name" value="TRANSCRIPTIONAL REGULATORY PROTEIN"/>
    <property type="match status" value="1"/>
</dbReference>
<protein>
    <submittedName>
        <fullName evidence="2">Transcriptional regulator, ArsR family</fullName>
    </submittedName>
</protein>
<dbReference type="NCBIfam" id="NF033788">
    <property type="entry name" value="HTH_metalloreg"/>
    <property type="match status" value="1"/>
</dbReference>
<dbReference type="InterPro" id="IPR036388">
    <property type="entry name" value="WH-like_DNA-bd_sf"/>
</dbReference>
<feature type="domain" description="HTH arsR-type" evidence="1">
    <location>
        <begin position="1"/>
        <end position="94"/>
    </location>
</feature>
<dbReference type="EMBL" id="FOSK01000005">
    <property type="protein sequence ID" value="SFK47063.1"/>
    <property type="molecule type" value="Genomic_DNA"/>
</dbReference>
<evidence type="ECO:0000259" key="1">
    <source>
        <dbReference type="PROSITE" id="PS50987"/>
    </source>
</evidence>
<dbReference type="SMART" id="SM00418">
    <property type="entry name" value="HTH_ARSR"/>
    <property type="match status" value="1"/>
</dbReference>
<proteinExistence type="predicted"/>
<name>A0A1I3ZST6_9HYPH</name>
<dbReference type="SUPFAM" id="SSF46785">
    <property type="entry name" value="Winged helix' DNA-binding domain"/>
    <property type="match status" value="1"/>
</dbReference>
<accession>A0A1I3ZST6</accession>
<dbReference type="PRINTS" id="PR00778">
    <property type="entry name" value="HTHARSR"/>
</dbReference>
<keyword evidence="3" id="KW-1185">Reference proteome</keyword>
<gene>
    <name evidence="2" type="ORF">SAMN04488518_105256</name>
</gene>
<evidence type="ECO:0000313" key="2">
    <source>
        <dbReference type="EMBL" id="SFK47063.1"/>
    </source>
</evidence>
<dbReference type="InterPro" id="IPR001845">
    <property type="entry name" value="HTH_ArsR_DNA-bd_dom"/>
</dbReference>
<comment type="caution">
    <text evidence="2">The sequence shown here is derived from an EMBL/GenBank/DDBJ whole genome shotgun (WGS) entry which is preliminary data.</text>
</comment>
<organism evidence="2 3">
    <name type="scientific">Pseudovibrio ascidiaceicola</name>
    <dbReference type="NCBI Taxonomy" id="285279"/>
    <lineage>
        <taxon>Bacteria</taxon>
        <taxon>Pseudomonadati</taxon>
        <taxon>Pseudomonadota</taxon>
        <taxon>Alphaproteobacteria</taxon>
        <taxon>Hyphomicrobiales</taxon>
        <taxon>Stappiaceae</taxon>
        <taxon>Pseudovibrio</taxon>
    </lineage>
</organism>
<reference evidence="2 3" key="1">
    <citation type="submission" date="2016-10" db="EMBL/GenBank/DDBJ databases">
        <authorList>
            <person name="Varghese N."/>
            <person name="Submissions S."/>
        </authorList>
    </citation>
    <scope>NUCLEOTIDE SEQUENCE [LARGE SCALE GENOMIC DNA]</scope>
    <source>
        <strain evidence="2 3">DSM 16392</strain>
    </source>
</reference>
<dbReference type="InterPro" id="IPR011991">
    <property type="entry name" value="ArsR-like_HTH"/>
</dbReference>
<dbReference type="Gene3D" id="1.10.10.10">
    <property type="entry name" value="Winged helix-like DNA-binding domain superfamily/Winged helix DNA-binding domain"/>
    <property type="match status" value="1"/>
</dbReference>
<dbReference type="PROSITE" id="PS50987">
    <property type="entry name" value="HTH_ARSR_2"/>
    <property type="match status" value="1"/>
</dbReference>
<dbReference type="Proteomes" id="UP000199598">
    <property type="component" value="Unassembled WGS sequence"/>
</dbReference>
<dbReference type="CDD" id="cd00090">
    <property type="entry name" value="HTH_ARSR"/>
    <property type="match status" value="1"/>
</dbReference>
<evidence type="ECO:0000313" key="3">
    <source>
        <dbReference type="Proteomes" id="UP000199598"/>
    </source>
</evidence>
<sequence length="116" mass="13504">MNTQTNFPEVFGALADPTRFAIVERLLNEGDLPVGQLAEPFKMSAPAISRHLKLLESAGLIERRIEKQWRVCALKKERFADLHQWIERYRAFWNTSFDRLETLLDNQQGEDNDSSR</sequence>